<reference evidence="2 3" key="1">
    <citation type="submission" date="2015-01" db="EMBL/GenBank/DDBJ databases">
        <title>The Genome Sequence of Ochroconis gallopava CBS43764.</title>
        <authorList>
            <consortium name="The Broad Institute Genomics Platform"/>
            <person name="Cuomo C."/>
            <person name="de Hoog S."/>
            <person name="Gorbushina A."/>
            <person name="Stielow B."/>
            <person name="Teixiera M."/>
            <person name="Abouelleil A."/>
            <person name="Chapman S.B."/>
            <person name="Priest M."/>
            <person name="Young S.K."/>
            <person name="Wortman J."/>
            <person name="Nusbaum C."/>
            <person name="Birren B."/>
        </authorList>
    </citation>
    <scope>NUCLEOTIDE SEQUENCE [LARGE SCALE GENOMIC DNA]</scope>
    <source>
        <strain evidence="2 3">CBS 43764</strain>
    </source>
</reference>
<dbReference type="OrthoDB" id="5408144at2759"/>
<evidence type="ECO:0000313" key="3">
    <source>
        <dbReference type="Proteomes" id="UP000053259"/>
    </source>
</evidence>
<gene>
    <name evidence="2" type="ORF">PV09_03985</name>
</gene>
<evidence type="ECO:0000256" key="1">
    <source>
        <dbReference type="SAM" id="MobiDB-lite"/>
    </source>
</evidence>
<feature type="region of interest" description="Disordered" evidence="1">
    <location>
        <begin position="1"/>
        <end position="41"/>
    </location>
</feature>
<feature type="compositionally biased region" description="Polar residues" evidence="1">
    <location>
        <begin position="158"/>
        <end position="167"/>
    </location>
</feature>
<organism evidence="2 3">
    <name type="scientific">Verruconis gallopava</name>
    <dbReference type="NCBI Taxonomy" id="253628"/>
    <lineage>
        <taxon>Eukaryota</taxon>
        <taxon>Fungi</taxon>
        <taxon>Dikarya</taxon>
        <taxon>Ascomycota</taxon>
        <taxon>Pezizomycotina</taxon>
        <taxon>Dothideomycetes</taxon>
        <taxon>Pleosporomycetidae</taxon>
        <taxon>Venturiales</taxon>
        <taxon>Sympoventuriaceae</taxon>
        <taxon>Verruconis</taxon>
    </lineage>
</organism>
<feature type="compositionally biased region" description="Low complexity" evidence="1">
    <location>
        <begin position="16"/>
        <end position="33"/>
    </location>
</feature>
<accession>A0A0D2B095</accession>
<dbReference type="HOGENOM" id="CLU_1272075_0_0_1"/>
<dbReference type="EMBL" id="KN847539">
    <property type="protein sequence ID" value="KIW04799.1"/>
    <property type="molecule type" value="Genomic_DNA"/>
</dbReference>
<name>A0A0D2B095_9PEZI</name>
<dbReference type="AlphaFoldDB" id="A0A0D2B095"/>
<proteinExistence type="predicted"/>
<feature type="region of interest" description="Disordered" evidence="1">
    <location>
        <begin position="81"/>
        <end position="167"/>
    </location>
</feature>
<dbReference type="InParanoid" id="A0A0D2B095"/>
<evidence type="ECO:0000313" key="2">
    <source>
        <dbReference type="EMBL" id="KIW04799.1"/>
    </source>
</evidence>
<dbReference type="GeneID" id="27311958"/>
<sequence length="185" mass="20665">MPFREKAREIRKKFSRGSSSTSGTSSEASSTLGDDLIRHTTHTVYKPGERIPYKYRRPVEKAHKEKLEAFCFADAWNSRPKSFASQYSPMGSRLPSRRGSMEFHGARRSMHLRRGDTGELADGSDEDSAANVDSSTDGLYSSSETSGFLTPGDAIHQRPQSQHETPFTQEDLALALQRSRLEIPP</sequence>
<dbReference type="Proteomes" id="UP000053259">
    <property type="component" value="Unassembled WGS sequence"/>
</dbReference>
<keyword evidence="3" id="KW-1185">Reference proteome</keyword>
<protein>
    <submittedName>
        <fullName evidence="2">Uncharacterized protein</fullName>
    </submittedName>
</protein>
<feature type="compositionally biased region" description="Polar residues" evidence="1">
    <location>
        <begin position="131"/>
        <end position="148"/>
    </location>
</feature>
<dbReference type="VEuPathDB" id="FungiDB:PV09_03985"/>
<dbReference type="RefSeq" id="XP_016214668.1">
    <property type="nucleotide sequence ID" value="XM_016357264.1"/>
</dbReference>